<dbReference type="PROSITE" id="PS51620">
    <property type="entry name" value="SAM_TRM61"/>
    <property type="match status" value="1"/>
</dbReference>
<keyword evidence="5" id="KW-0808">Transferase</keyword>
<reference evidence="12 13" key="1">
    <citation type="journal article" date="2013" name="PLoS Genet.">
        <title>Genomic mechanisms accounting for the adaptation to parasitism in nematode-trapping fungi.</title>
        <authorList>
            <person name="Meerupati T."/>
            <person name="Andersson K.M."/>
            <person name="Friman E."/>
            <person name="Kumar D."/>
            <person name="Tunlid A."/>
            <person name="Ahren D."/>
        </authorList>
    </citation>
    <scope>NUCLEOTIDE SEQUENCE [LARGE SCALE GENOMIC DNA]</scope>
    <source>
        <strain evidence="12 13">CBS 200.50</strain>
    </source>
</reference>
<feature type="domain" description="tRNA (adenine(58)-N(1))-methyltransferase catalytic subunit TRM61 C-terminal" evidence="11">
    <location>
        <begin position="117"/>
        <end position="179"/>
    </location>
</feature>
<evidence type="ECO:0000256" key="9">
    <source>
        <dbReference type="ARBA" id="ARBA00033309"/>
    </source>
</evidence>
<name>S8BKS7_DACHA</name>
<feature type="compositionally biased region" description="Acidic residues" evidence="10">
    <location>
        <begin position="408"/>
        <end position="427"/>
    </location>
</feature>
<dbReference type="PANTHER" id="PTHR12133:SF2">
    <property type="entry name" value="TRNA (ADENINE(58)-N(1))-METHYLTRANSFERASE CATALYTIC SUBUNIT TRMT61A"/>
    <property type="match status" value="1"/>
</dbReference>
<keyword evidence="7" id="KW-0819">tRNA processing</keyword>
<dbReference type="GO" id="GO:0031515">
    <property type="term" value="C:tRNA (m1A) methyltransferase complex"/>
    <property type="evidence" value="ECO:0007669"/>
    <property type="project" value="InterPro"/>
</dbReference>
<keyword evidence="8" id="KW-0539">Nucleus</keyword>
<dbReference type="STRING" id="1284197.S8BKS7"/>
<evidence type="ECO:0000313" key="12">
    <source>
        <dbReference type="EMBL" id="EPS39998.1"/>
    </source>
</evidence>
<evidence type="ECO:0000313" key="13">
    <source>
        <dbReference type="Proteomes" id="UP000015100"/>
    </source>
</evidence>
<evidence type="ECO:0000256" key="3">
    <source>
        <dbReference type="ARBA" id="ARBA00015963"/>
    </source>
</evidence>
<dbReference type="SUPFAM" id="SSF53335">
    <property type="entry name" value="S-adenosyl-L-methionine-dependent methyltransferases"/>
    <property type="match status" value="1"/>
</dbReference>
<keyword evidence="13" id="KW-1185">Reference proteome</keyword>
<feature type="region of interest" description="Disordered" evidence="10">
    <location>
        <begin position="64"/>
        <end position="91"/>
    </location>
</feature>
<dbReference type="EMBL" id="AQGS01000443">
    <property type="protein sequence ID" value="EPS39998.1"/>
    <property type="molecule type" value="Genomic_DNA"/>
</dbReference>
<keyword evidence="6" id="KW-0949">S-adenosyl-L-methionine</keyword>
<dbReference type="eggNOG" id="KOG2915">
    <property type="taxonomic scope" value="Eukaryota"/>
</dbReference>
<protein>
    <recommendedName>
        <fullName evidence="3">tRNA (adenine(58)-N(1))-methyltransferase catalytic subunit TRM61</fullName>
        <ecNumber evidence="2">2.1.1.220</ecNumber>
    </recommendedName>
    <alternativeName>
        <fullName evidence="9">tRNA(m1A58)-methyltransferase subunit TRM61</fullName>
    </alternativeName>
</protein>
<dbReference type="OMA" id="IGQPWGS"/>
<feature type="region of interest" description="Disordered" evidence="10">
    <location>
        <begin position="489"/>
        <end position="559"/>
    </location>
</feature>
<dbReference type="GO" id="GO:0030488">
    <property type="term" value="P:tRNA methylation"/>
    <property type="evidence" value="ECO:0007669"/>
    <property type="project" value="InterPro"/>
</dbReference>
<comment type="subcellular location">
    <subcellularLocation>
        <location evidence="1">Nucleus</location>
    </subcellularLocation>
</comment>
<evidence type="ECO:0000259" key="11">
    <source>
        <dbReference type="Pfam" id="PF08704"/>
    </source>
</evidence>
<evidence type="ECO:0000256" key="4">
    <source>
        <dbReference type="ARBA" id="ARBA00022603"/>
    </source>
</evidence>
<evidence type="ECO:0000256" key="7">
    <source>
        <dbReference type="ARBA" id="ARBA00022694"/>
    </source>
</evidence>
<feature type="region of interest" description="Disordered" evidence="10">
    <location>
        <begin position="392"/>
        <end position="427"/>
    </location>
</feature>
<dbReference type="EC" id="2.1.1.220" evidence="2"/>
<feature type="region of interest" description="Disordered" evidence="10">
    <location>
        <begin position="350"/>
        <end position="371"/>
    </location>
</feature>
<dbReference type="OrthoDB" id="1925287at2759"/>
<dbReference type="Gene3D" id="3.10.330.20">
    <property type="match status" value="1"/>
</dbReference>
<evidence type="ECO:0000256" key="5">
    <source>
        <dbReference type="ARBA" id="ARBA00022679"/>
    </source>
</evidence>
<proteinExistence type="predicted"/>
<accession>S8BKS7</accession>
<feature type="compositionally biased region" description="Polar residues" evidence="10">
    <location>
        <begin position="82"/>
        <end position="91"/>
    </location>
</feature>
<dbReference type="HOGENOM" id="CLU_025402_2_0_1"/>
<feature type="domain" description="tRNA (adenine(58)-N(1))-methyltransferase catalytic subunit TRM61 C-terminal" evidence="11">
    <location>
        <begin position="190"/>
        <end position="473"/>
    </location>
</feature>
<reference evidence="13" key="2">
    <citation type="submission" date="2013-04" db="EMBL/GenBank/DDBJ databases">
        <title>Genomic mechanisms accounting for the adaptation to parasitism in nematode-trapping fungi.</title>
        <authorList>
            <person name="Ahren D.G."/>
        </authorList>
    </citation>
    <scope>NUCLEOTIDE SEQUENCE [LARGE SCALE GENOMIC DNA]</scope>
    <source>
        <strain evidence="13">CBS 200.50</strain>
    </source>
</reference>
<sequence>MAAVAQQPIPSSTGSDGKAIVAFADSAFLPSPNSSSNIVPNSRAIAHLTRDVLQSVLILPASSNTPASSTPEPVANLKRKQPSGSNSNSLNTRFGSFPHSSLLIPAGSQVRSSSGAGFIHILRPTPELWTLSLPHRTQVVYTPDSSYILHRLRVRPGSRIIEAGAGSGSFTHASARAVYNGVHEKLPPVVSTGIETIDSATGSDAPSIETTSTQTGSEDLQGRVLSFEFHADRAAILRHELQQHGLHSVVTVTHRDVCASGFSLPDPSLNIGGNTHATAVFLDLPAPWLAIPNLNRANGSLSQTKAARICCFSPCLEQALRTIAVLREQGWVEEDLVEVAHKRLEVRRLGPGGKEIGTKSRAPGGDDELKSISVEDSVGRLKRQLWHRKAKQAKQRELMAKKRKLDAEGDGNLEDMGDDDSDVDMDGGEEDEAIEAAGEENGSGKLHLFHQGRVVVRTEPELKTHTSYLVFAVLPLPWTEQDEAAAKLKYPIPPRPAPQVNPRTGKDYTSGSKAPRLTADGKLSKNQEKKLRKAAEKAARLAEAEAKSSNGPEETGADA</sequence>
<keyword evidence="4" id="KW-0489">Methyltransferase</keyword>
<comment type="caution">
    <text evidence="12">The sequence shown here is derived from an EMBL/GenBank/DDBJ whole genome shotgun (WGS) entry which is preliminary data.</text>
</comment>
<evidence type="ECO:0000256" key="6">
    <source>
        <dbReference type="ARBA" id="ARBA00022691"/>
    </source>
</evidence>
<organism evidence="12 13">
    <name type="scientific">Dactylellina haptotyla (strain CBS 200.50)</name>
    <name type="common">Nematode-trapping fungus</name>
    <name type="synonym">Monacrosporium haptotylum</name>
    <dbReference type="NCBI Taxonomy" id="1284197"/>
    <lineage>
        <taxon>Eukaryota</taxon>
        <taxon>Fungi</taxon>
        <taxon>Dikarya</taxon>
        <taxon>Ascomycota</taxon>
        <taxon>Pezizomycotina</taxon>
        <taxon>Orbiliomycetes</taxon>
        <taxon>Orbiliales</taxon>
        <taxon>Orbiliaceae</taxon>
        <taxon>Dactylellina</taxon>
    </lineage>
</organism>
<evidence type="ECO:0000256" key="8">
    <source>
        <dbReference type="ARBA" id="ARBA00023242"/>
    </source>
</evidence>
<dbReference type="GO" id="GO:0160107">
    <property type="term" value="F:tRNA (adenine(58)-N1)-methyltransferase activity"/>
    <property type="evidence" value="ECO:0007669"/>
    <property type="project" value="UniProtKB-EC"/>
</dbReference>
<feature type="compositionally biased region" description="Basic and acidic residues" evidence="10">
    <location>
        <begin position="522"/>
        <end position="546"/>
    </location>
</feature>
<feature type="compositionally biased region" description="Low complexity" evidence="10">
    <location>
        <begin position="64"/>
        <end position="73"/>
    </location>
</feature>
<dbReference type="InterPro" id="IPR029063">
    <property type="entry name" value="SAM-dependent_MTases_sf"/>
</dbReference>
<dbReference type="InterPro" id="IPR049470">
    <property type="entry name" value="TRM61_C"/>
</dbReference>
<dbReference type="PANTHER" id="PTHR12133">
    <property type="entry name" value="TRNA (ADENINE(58)-N(1))-METHYLTRANSFERASE"/>
    <property type="match status" value="1"/>
</dbReference>
<dbReference type="InterPro" id="IPR014816">
    <property type="entry name" value="tRNA_MeTrfase_Gcd14"/>
</dbReference>
<dbReference type="Pfam" id="PF08704">
    <property type="entry name" value="GCD14"/>
    <property type="match status" value="2"/>
</dbReference>
<gene>
    <name evidence="12" type="ORF">H072_6210</name>
</gene>
<dbReference type="AlphaFoldDB" id="S8BKS7"/>
<evidence type="ECO:0000256" key="2">
    <source>
        <dbReference type="ARBA" id="ARBA00012796"/>
    </source>
</evidence>
<evidence type="ECO:0000256" key="10">
    <source>
        <dbReference type="SAM" id="MobiDB-lite"/>
    </source>
</evidence>
<dbReference type="Gene3D" id="3.40.50.150">
    <property type="entry name" value="Vaccinia Virus protein VP39"/>
    <property type="match status" value="1"/>
</dbReference>
<evidence type="ECO:0000256" key="1">
    <source>
        <dbReference type="ARBA" id="ARBA00004123"/>
    </source>
</evidence>
<dbReference type="GO" id="GO:0005634">
    <property type="term" value="C:nucleus"/>
    <property type="evidence" value="ECO:0007669"/>
    <property type="project" value="UniProtKB-SubCell"/>
</dbReference>
<dbReference type="Proteomes" id="UP000015100">
    <property type="component" value="Unassembled WGS sequence"/>
</dbReference>